<reference evidence="1 2" key="1">
    <citation type="submission" date="2017-12" db="EMBL/GenBank/DDBJ databases">
        <title>Comparative genomics of Botrytis spp.</title>
        <authorList>
            <person name="Valero-Jimenez C.A."/>
            <person name="Tapia P."/>
            <person name="Veloso J."/>
            <person name="Silva-Moreno E."/>
            <person name="Staats M."/>
            <person name="Valdes J.H."/>
            <person name="Van Kan J.A.L."/>
        </authorList>
    </citation>
    <scope>NUCLEOTIDE SEQUENCE [LARGE SCALE GENOMIC DNA]</scope>
    <source>
        <strain evidence="1 2">MUCL2120</strain>
    </source>
</reference>
<organism evidence="1 2">
    <name type="scientific">Botryotinia narcissicola</name>
    <dbReference type="NCBI Taxonomy" id="278944"/>
    <lineage>
        <taxon>Eukaryota</taxon>
        <taxon>Fungi</taxon>
        <taxon>Dikarya</taxon>
        <taxon>Ascomycota</taxon>
        <taxon>Pezizomycotina</taxon>
        <taxon>Leotiomycetes</taxon>
        <taxon>Helotiales</taxon>
        <taxon>Sclerotiniaceae</taxon>
        <taxon>Botryotinia</taxon>
    </lineage>
</organism>
<accession>A0A4Z1J312</accession>
<sequence>MARVIFTSWIKNKQKDENITRPKTLNFKIKLASAQTHTIQIAELHLDDNDRAEAKILPPRFSAFTGVMG</sequence>
<proteinExistence type="predicted"/>
<evidence type="ECO:0000313" key="1">
    <source>
        <dbReference type="EMBL" id="TGO68018.1"/>
    </source>
</evidence>
<keyword evidence="2" id="KW-1185">Reference proteome</keyword>
<dbReference type="Proteomes" id="UP000297452">
    <property type="component" value="Unassembled WGS sequence"/>
</dbReference>
<protein>
    <submittedName>
        <fullName evidence="1">Uncharacterized protein</fullName>
    </submittedName>
</protein>
<dbReference type="AlphaFoldDB" id="A0A4Z1J312"/>
<name>A0A4Z1J312_9HELO</name>
<dbReference type="EMBL" id="PQXJ01000031">
    <property type="protein sequence ID" value="TGO68018.1"/>
    <property type="molecule type" value="Genomic_DNA"/>
</dbReference>
<gene>
    <name evidence="1" type="ORF">BOTNAR_0031g00030</name>
</gene>
<evidence type="ECO:0000313" key="2">
    <source>
        <dbReference type="Proteomes" id="UP000297452"/>
    </source>
</evidence>
<comment type="caution">
    <text evidence="1">The sequence shown here is derived from an EMBL/GenBank/DDBJ whole genome shotgun (WGS) entry which is preliminary data.</text>
</comment>